<keyword evidence="7 9" id="KW-0378">Hydrolase</keyword>
<dbReference type="PANTHER" id="PTHR11264">
    <property type="entry name" value="URACIL-DNA GLYCOSYLASE"/>
    <property type="match status" value="1"/>
</dbReference>
<dbReference type="GO" id="GO:0004844">
    <property type="term" value="F:uracil DNA N-glycosylase activity"/>
    <property type="evidence" value="ECO:0007669"/>
    <property type="project" value="UniProtKB-UniRule"/>
</dbReference>
<evidence type="ECO:0000256" key="10">
    <source>
        <dbReference type="PROSITE-ProRule" id="PRU10072"/>
    </source>
</evidence>
<dbReference type="InterPro" id="IPR018085">
    <property type="entry name" value="Ura-DNA_Glyclase_AS"/>
</dbReference>
<evidence type="ECO:0000256" key="3">
    <source>
        <dbReference type="ARBA" id="ARBA00008184"/>
    </source>
</evidence>
<dbReference type="GO" id="GO:0005737">
    <property type="term" value="C:cytoplasm"/>
    <property type="evidence" value="ECO:0007669"/>
    <property type="project" value="UniProtKB-SubCell"/>
</dbReference>
<dbReference type="PROSITE" id="PS00130">
    <property type="entry name" value="U_DNA_GLYCOSYLASE"/>
    <property type="match status" value="1"/>
</dbReference>
<protein>
    <recommendedName>
        <fullName evidence="5 9">Uracil-DNA glycosylase</fullName>
        <shortName evidence="9">UDG</shortName>
        <ecNumber evidence="4 9">3.2.2.27</ecNumber>
    </recommendedName>
</protein>
<sequence>MLPPPPRDWADLPFFRTDWPALAARLAETPDWQPAQIFRALDLTPRAKVRAVILGQDPYPTPGRATGLAFSFPPGERPQDSLRNILTELRHDLGVEKTDGDLTGWAEQGVLLLNAVLTVPVGLSNGHKGWGWERLVAQVLGAVAADGPRAFLLWGRPAQKLCAKLPRHAGALGDHLFLESPHPSPLSVHRGFYGSKPFSKVNDWLVARGESPIDWSH</sequence>
<accession>A0A918MI77</accession>
<evidence type="ECO:0000259" key="11">
    <source>
        <dbReference type="SMART" id="SM00986"/>
    </source>
</evidence>
<evidence type="ECO:0000313" key="13">
    <source>
        <dbReference type="Proteomes" id="UP000628984"/>
    </source>
</evidence>
<proteinExistence type="inferred from homology"/>
<dbReference type="AlphaFoldDB" id="A0A918MI77"/>
<keyword evidence="6 9" id="KW-0227">DNA damage</keyword>
<dbReference type="SMART" id="SM00986">
    <property type="entry name" value="UDG"/>
    <property type="match status" value="1"/>
</dbReference>
<dbReference type="NCBIfam" id="NF003592">
    <property type="entry name" value="PRK05254.1-5"/>
    <property type="match status" value="1"/>
</dbReference>
<dbReference type="PANTHER" id="PTHR11264:SF0">
    <property type="entry name" value="URACIL-DNA GLYCOSYLASE"/>
    <property type="match status" value="1"/>
</dbReference>
<keyword evidence="13" id="KW-1185">Reference proteome</keyword>
<dbReference type="InterPro" id="IPR036895">
    <property type="entry name" value="Uracil-DNA_glycosylase-like_sf"/>
</dbReference>
<feature type="domain" description="Uracil-DNA glycosylase-like" evidence="11">
    <location>
        <begin position="42"/>
        <end position="205"/>
    </location>
</feature>
<dbReference type="SUPFAM" id="SSF52141">
    <property type="entry name" value="Uracil-DNA glycosylase-like"/>
    <property type="match status" value="1"/>
</dbReference>
<organism evidence="12 13">
    <name type="scientific">Gemmobacter lanyuensis</name>
    <dbReference type="NCBI Taxonomy" id="1054497"/>
    <lineage>
        <taxon>Bacteria</taxon>
        <taxon>Pseudomonadati</taxon>
        <taxon>Pseudomonadota</taxon>
        <taxon>Alphaproteobacteria</taxon>
        <taxon>Rhodobacterales</taxon>
        <taxon>Paracoccaceae</taxon>
        <taxon>Gemmobacter</taxon>
    </lineage>
</organism>
<comment type="function">
    <text evidence="2 9">Excises uracil residues from the DNA which can arise as a result of misincorporation of dUMP residues by DNA polymerase or due to deamination of cytosine.</text>
</comment>
<dbReference type="Pfam" id="PF03167">
    <property type="entry name" value="UDG"/>
    <property type="match status" value="1"/>
</dbReference>
<evidence type="ECO:0000256" key="9">
    <source>
        <dbReference type="HAMAP-Rule" id="MF_00148"/>
    </source>
</evidence>
<evidence type="ECO:0000256" key="2">
    <source>
        <dbReference type="ARBA" id="ARBA00002631"/>
    </source>
</evidence>
<evidence type="ECO:0000256" key="4">
    <source>
        <dbReference type="ARBA" id="ARBA00012030"/>
    </source>
</evidence>
<evidence type="ECO:0000256" key="5">
    <source>
        <dbReference type="ARBA" id="ARBA00018429"/>
    </source>
</evidence>
<keyword evidence="9" id="KW-0963">Cytoplasm</keyword>
<dbReference type="EMBL" id="BMYQ01000001">
    <property type="protein sequence ID" value="GGW23654.1"/>
    <property type="molecule type" value="Genomic_DNA"/>
</dbReference>
<comment type="catalytic activity">
    <reaction evidence="1 9">
        <text>Hydrolyzes single-stranded DNA or mismatched double-stranded DNA and polynucleotides, releasing free uracil.</text>
        <dbReference type="EC" id="3.2.2.27"/>
    </reaction>
</comment>
<keyword evidence="8 9" id="KW-0234">DNA repair</keyword>
<comment type="caution">
    <text evidence="12">The sequence shown here is derived from an EMBL/GenBank/DDBJ whole genome shotgun (WGS) entry which is preliminary data.</text>
</comment>
<comment type="similarity">
    <text evidence="3 9">Belongs to the uracil-DNA glycosylase (UDG) superfamily. UNG family.</text>
</comment>
<evidence type="ECO:0000256" key="1">
    <source>
        <dbReference type="ARBA" id="ARBA00001400"/>
    </source>
</evidence>
<evidence type="ECO:0000256" key="8">
    <source>
        <dbReference type="ARBA" id="ARBA00023204"/>
    </source>
</evidence>
<dbReference type="HAMAP" id="MF_00148">
    <property type="entry name" value="UDG"/>
    <property type="match status" value="1"/>
</dbReference>
<dbReference type="Gene3D" id="3.40.470.10">
    <property type="entry name" value="Uracil-DNA glycosylase-like domain"/>
    <property type="match status" value="1"/>
</dbReference>
<dbReference type="NCBIfam" id="NF003588">
    <property type="entry name" value="PRK05254.1-1"/>
    <property type="match status" value="1"/>
</dbReference>
<dbReference type="InterPro" id="IPR002043">
    <property type="entry name" value="UDG_fam1"/>
</dbReference>
<dbReference type="CDD" id="cd10027">
    <property type="entry name" value="UDG-F1-like"/>
    <property type="match status" value="1"/>
</dbReference>
<dbReference type="InterPro" id="IPR005122">
    <property type="entry name" value="Uracil-DNA_glycosylase-like"/>
</dbReference>
<dbReference type="GO" id="GO:0097510">
    <property type="term" value="P:base-excision repair, AP site formation via deaminated base removal"/>
    <property type="evidence" value="ECO:0007669"/>
    <property type="project" value="TreeGrafter"/>
</dbReference>
<dbReference type="RefSeq" id="WP_189632553.1">
    <property type="nucleotide sequence ID" value="NZ_BMYQ01000001.1"/>
</dbReference>
<dbReference type="Proteomes" id="UP000628984">
    <property type="component" value="Unassembled WGS sequence"/>
</dbReference>
<dbReference type="SMART" id="SM00987">
    <property type="entry name" value="UreE_C"/>
    <property type="match status" value="1"/>
</dbReference>
<evidence type="ECO:0000256" key="6">
    <source>
        <dbReference type="ARBA" id="ARBA00022763"/>
    </source>
</evidence>
<evidence type="ECO:0000256" key="7">
    <source>
        <dbReference type="ARBA" id="ARBA00022801"/>
    </source>
</evidence>
<name>A0A918MI77_9RHOB</name>
<reference evidence="12" key="2">
    <citation type="submission" date="2020-09" db="EMBL/GenBank/DDBJ databases">
        <authorList>
            <person name="Sun Q."/>
            <person name="Kim S."/>
        </authorList>
    </citation>
    <scope>NUCLEOTIDE SEQUENCE</scope>
    <source>
        <strain evidence="12">KCTC 23714</strain>
    </source>
</reference>
<feature type="active site" description="Proton acceptor" evidence="9 10">
    <location>
        <position position="57"/>
    </location>
</feature>
<dbReference type="EC" id="3.2.2.27" evidence="4 9"/>
<gene>
    <name evidence="9 12" type="primary">ung</name>
    <name evidence="12" type="ORF">GCM10011452_08610</name>
</gene>
<reference evidence="12" key="1">
    <citation type="journal article" date="2014" name="Int. J. Syst. Evol. Microbiol.">
        <title>Complete genome sequence of Corynebacterium casei LMG S-19264T (=DSM 44701T), isolated from a smear-ripened cheese.</title>
        <authorList>
            <consortium name="US DOE Joint Genome Institute (JGI-PGF)"/>
            <person name="Walter F."/>
            <person name="Albersmeier A."/>
            <person name="Kalinowski J."/>
            <person name="Ruckert C."/>
        </authorList>
    </citation>
    <scope>NUCLEOTIDE SEQUENCE</scope>
    <source>
        <strain evidence="12">KCTC 23714</strain>
    </source>
</reference>
<evidence type="ECO:0000313" key="12">
    <source>
        <dbReference type="EMBL" id="GGW23654.1"/>
    </source>
</evidence>
<comment type="subcellular location">
    <subcellularLocation>
        <location evidence="9">Cytoplasm</location>
    </subcellularLocation>
</comment>